<evidence type="ECO:0000256" key="1">
    <source>
        <dbReference type="SAM" id="MobiDB-lite"/>
    </source>
</evidence>
<name>A0A917DCQ8_9MICO</name>
<evidence type="ECO:0000313" key="3">
    <source>
        <dbReference type="Proteomes" id="UP000633205"/>
    </source>
</evidence>
<reference evidence="2" key="1">
    <citation type="journal article" date="2014" name="Int. J. Syst. Evol. Microbiol.">
        <title>Complete genome sequence of Corynebacterium casei LMG S-19264T (=DSM 44701T), isolated from a smear-ripened cheese.</title>
        <authorList>
            <consortium name="US DOE Joint Genome Institute (JGI-PGF)"/>
            <person name="Walter F."/>
            <person name="Albersmeier A."/>
            <person name="Kalinowski J."/>
            <person name="Ruckert C."/>
        </authorList>
    </citation>
    <scope>NUCLEOTIDE SEQUENCE</scope>
    <source>
        <strain evidence="2">CGMCC 1.15152</strain>
    </source>
</reference>
<reference evidence="2" key="2">
    <citation type="submission" date="2020-09" db="EMBL/GenBank/DDBJ databases">
        <authorList>
            <person name="Sun Q."/>
            <person name="Zhou Y."/>
        </authorList>
    </citation>
    <scope>NUCLEOTIDE SEQUENCE</scope>
    <source>
        <strain evidence="2">CGMCC 1.15152</strain>
    </source>
</reference>
<dbReference type="InterPro" id="IPR006059">
    <property type="entry name" value="SBP"/>
</dbReference>
<dbReference type="InterPro" id="IPR050490">
    <property type="entry name" value="Bact_solute-bd_prot1"/>
</dbReference>
<organism evidence="2 3">
    <name type="scientific">Microbacterium faecale</name>
    <dbReference type="NCBI Taxonomy" id="1804630"/>
    <lineage>
        <taxon>Bacteria</taxon>
        <taxon>Bacillati</taxon>
        <taxon>Actinomycetota</taxon>
        <taxon>Actinomycetes</taxon>
        <taxon>Micrococcales</taxon>
        <taxon>Microbacteriaceae</taxon>
        <taxon>Microbacterium</taxon>
    </lineage>
</organism>
<proteinExistence type="predicted"/>
<accession>A0A917DCQ8</accession>
<dbReference type="Gene3D" id="3.40.190.10">
    <property type="entry name" value="Periplasmic binding protein-like II"/>
    <property type="match status" value="2"/>
</dbReference>
<gene>
    <name evidence="2" type="ORF">GCM10010915_03140</name>
</gene>
<dbReference type="Pfam" id="PF13416">
    <property type="entry name" value="SBP_bac_8"/>
    <property type="match status" value="1"/>
</dbReference>
<comment type="caution">
    <text evidence="2">The sequence shown here is derived from an EMBL/GenBank/DDBJ whole genome shotgun (WGS) entry which is preliminary data.</text>
</comment>
<dbReference type="Proteomes" id="UP000633205">
    <property type="component" value="Unassembled WGS sequence"/>
</dbReference>
<keyword evidence="3" id="KW-1185">Reference proteome</keyword>
<feature type="region of interest" description="Disordered" evidence="1">
    <location>
        <begin position="21"/>
        <end position="50"/>
    </location>
</feature>
<protein>
    <recommendedName>
        <fullName evidence="4">Sugar ABC transporter substrate-binding protein</fullName>
    </recommendedName>
</protein>
<sequence length="467" mass="48745">MSYIRNGYVCFSHNFATIELSRGTPTLGHPDRDQTKTSKGHNMSTQNSRRTRMVSTVAVAAMGTLVLASCSGSDEGGDTARFSMTYATSNNLESPYETLANEYMETHDVDIELNPQPNDNYAQSLRTQLQGGNAADIIQTAPGSGQGQSLIELSDAGFLTKLGSGAEALVPEGSEDLFGADGVYGVPMDYTIVATAFNETAAAENDVTFPADTDELLATCADLGGAPVSAFALAGAAAPNTGMMALSISATKVFAEDPAWNQKRIDGEVTFAESEGWHDTLELIVEMNEADCFQPGAAGAGFEAITNGLAAKSSLTAFVPSGAVHEIMSGPAEGQELTLQPFPSAGEEDFILASSNYSLSLNAAAGDAASEAAQDFLAWVAEPEQSQTFADIAGVLPASGYAELDLSGTAYAPVADALQADRFAPLPNSQWVNQSVYDELGSGVQGLLTGQSTVDDVLAAMDQAWDN</sequence>
<dbReference type="SUPFAM" id="SSF53850">
    <property type="entry name" value="Periplasmic binding protein-like II"/>
    <property type="match status" value="1"/>
</dbReference>
<dbReference type="EMBL" id="BMHO01000001">
    <property type="protein sequence ID" value="GGD26445.1"/>
    <property type="molecule type" value="Genomic_DNA"/>
</dbReference>
<evidence type="ECO:0000313" key="2">
    <source>
        <dbReference type="EMBL" id="GGD26445.1"/>
    </source>
</evidence>
<dbReference type="AlphaFoldDB" id="A0A917DCQ8"/>
<evidence type="ECO:0008006" key="4">
    <source>
        <dbReference type="Google" id="ProtNLM"/>
    </source>
</evidence>
<dbReference type="PANTHER" id="PTHR43649">
    <property type="entry name" value="ARABINOSE-BINDING PROTEIN-RELATED"/>
    <property type="match status" value="1"/>
</dbReference>